<protein>
    <submittedName>
        <fullName evidence="1">Uncharacterized protein</fullName>
    </submittedName>
</protein>
<name>A0A061A755_9ACTN</name>
<organism evidence="1">
    <name type="scientific">Streptomyces iranensis</name>
    <dbReference type="NCBI Taxonomy" id="576784"/>
    <lineage>
        <taxon>Bacteria</taxon>
        <taxon>Bacillati</taxon>
        <taxon>Actinomycetota</taxon>
        <taxon>Actinomycetes</taxon>
        <taxon>Kitasatosporales</taxon>
        <taxon>Streptomycetaceae</taxon>
        <taxon>Streptomyces</taxon>
        <taxon>Streptomyces violaceusniger group</taxon>
    </lineage>
</organism>
<dbReference type="EMBL" id="JAGGLR010000032">
    <property type="protein sequence ID" value="MBP2067656.1"/>
    <property type="molecule type" value="Genomic_DNA"/>
</dbReference>
<dbReference type="EMBL" id="LK022849">
    <property type="protein sequence ID" value="CDR18214.1"/>
    <property type="molecule type" value="Genomic_DNA"/>
</dbReference>
<dbReference type="HOGENOM" id="CLU_612382_0_0_11"/>
<keyword evidence="3" id="KW-1185">Reference proteome</keyword>
<proteinExistence type="predicted"/>
<dbReference type="Proteomes" id="UP000756710">
    <property type="component" value="Unassembled WGS sequence"/>
</dbReference>
<evidence type="ECO:0000313" key="2">
    <source>
        <dbReference type="EMBL" id="MBP2067656.1"/>
    </source>
</evidence>
<gene>
    <name evidence="2" type="ORF">J2Z30_008723</name>
    <name evidence="1" type="ORF">SIRAN107</name>
</gene>
<dbReference type="RefSeq" id="WP_044582703.1">
    <property type="nucleotide sequence ID" value="NZ_BAABDR010000100.1"/>
</dbReference>
<evidence type="ECO:0000313" key="1">
    <source>
        <dbReference type="EMBL" id="CDR18214.1"/>
    </source>
</evidence>
<reference evidence="1" key="1">
    <citation type="submission" date="2014-05" db="EMBL/GenBank/DDBJ databases">
        <authorList>
            <person name="Horn Fabian"/>
        </authorList>
    </citation>
    <scope>NUCLEOTIDE SEQUENCE</scope>
</reference>
<accession>A0A061A755</accession>
<sequence length="447" mass="50587">MSEANQTPQAPADDDATVTGTYQKTGTLLHSSAAAHAEQLSPVLEKYQVGKGEMESRLPPHRKLNTSRFRPEAHPTHVARMNLDEDLADNLARQLRCQAVIQESFAAASIGSYFPVSTMFENCVLFVPSAKRFYDLNQDIVREHFPEVETAVVNAFIVPAEKRPYGTHAASSIALQIPSLVKKQLGFPTEYRSFHTALTPTPLSRQPFVIFEEAELEAPNLPFVYHKMLEHGLEGEEKDAVDKALYLFLEGQLSEIDLPSVRDYLMAMYWAKTYADTPSPGYYCDSRVGDALVFDNYRAHADSTLPRTTKDRLTIDLRCFNKVLYPKGMTSGLDFIVDPDERAYQTRRKWASIEFLLATLGYASVDEFLRLVFGGTRRAADIDPFGLMTDLQFGIYNKSEYHLLDQNLDDHYERVEALYDRIEKEGEYVLPERARQCLTALSEQPGN</sequence>
<reference evidence="2 3" key="2">
    <citation type="submission" date="2021-03" db="EMBL/GenBank/DDBJ databases">
        <title>Genomic Encyclopedia of Type Strains, Phase IV (KMG-IV): sequencing the most valuable type-strain genomes for metagenomic binning, comparative biology and taxonomic classification.</title>
        <authorList>
            <person name="Goeker M."/>
        </authorList>
    </citation>
    <scope>NUCLEOTIDE SEQUENCE [LARGE SCALE GENOMIC DNA]</scope>
    <source>
        <strain evidence="2 3">DSM 41954</strain>
    </source>
</reference>
<dbReference type="AlphaFoldDB" id="A0A061A755"/>
<dbReference type="GeneID" id="32474399"/>
<evidence type="ECO:0000313" key="3">
    <source>
        <dbReference type="Proteomes" id="UP000756710"/>
    </source>
</evidence>